<sequence>MFSLHLLCSAVRYRIPNQGVSRFTCSFFSSTCTASAKLVLDPSHRPPRVAVSGLVVPVNFRETANPHHRRAGPPAPTYRDSSSLHHLRSEVSYTKLLRATNLIRDYFPFDILSPNPTD</sequence>
<evidence type="ECO:0000313" key="1">
    <source>
        <dbReference type="EMBL" id="KDR69050.1"/>
    </source>
</evidence>
<dbReference type="Proteomes" id="UP000027222">
    <property type="component" value="Unassembled WGS sequence"/>
</dbReference>
<dbReference type="HOGENOM" id="CLU_2073333_0_0_1"/>
<name>A0A067SDP5_GALM3</name>
<keyword evidence="2" id="KW-1185">Reference proteome</keyword>
<accession>A0A067SDP5</accession>
<organism evidence="1 2">
    <name type="scientific">Galerina marginata (strain CBS 339.88)</name>
    <dbReference type="NCBI Taxonomy" id="685588"/>
    <lineage>
        <taxon>Eukaryota</taxon>
        <taxon>Fungi</taxon>
        <taxon>Dikarya</taxon>
        <taxon>Basidiomycota</taxon>
        <taxon>Agaricomycotina</taxon>
        <taxon>Agaricomycetes</taxon>
        <taxon>Agaricomycetidae</taxon>
        <taxon>Agaricales</taxon>
        <taxon>Agaricineae</taxon>
        <taxon>Strophariaceae</taxon>
        <taxon>Galerina</taxon>
    </lineage>
</organism>
<proteinExistence type="predicted"/>
<dbReference type="AlphaFoldDB" id="A0A067SDP5"/>
<dbReference type="EMBL" id="KL142404">
    <property type="protein sequence ID" value="KDR69050.1"/>
    <property type="molecule type" value="Genomic_DNA"/>
</dbReference>
<protein>
    <submittedName>
        <fullName evidence="1">Uncharacterized protein</fullName>
    </submittedName>
</protein>
<reference evidence="2" key="1">
    <citation type="journal article" date="2014" name="Proc. Natl. Acad. Sci. U.S.A.">
        <title>Extensive sampling of basidiomycete genomes demonstrates inadequacy of the white-rot/brown-rot paradigm for wood decay fungi.</title>
        <authorList>
            <person name="Riley R."/>
            <person name="Salamov A.A."/>
            <person name="Brown D.W."/>
            <person name="Nagy L.G."/>
            <person name="Floudas D."/>
            <person name="Held B.W."/>
            <person name="Levasseur A."/>
            <person name="Lombard V."/>
            <person name="Morin E."/>
            <person name="Otillar R."/>
            <person name="Lindquist E.A."/>
            <person name="Sun H."/>
            <person name="LaButti K.M."/>
            <person name="Schmutz J."/>
            <person name="Jabbour D."/>
            <person name="Luo H."/>
            <person name="Baker S.E."/>
            <person name="Pisabarro A.G."/>
            <person name="Walton J.D."/>
            <person name="Blanchette R.A."/>
            <person name="Henrissat B."/>
            <person name="Martin F."/>
            <person name="Cullen D."/>
            <person name="Hibbett D.S."/>
            <person name="Grigoriev I.V."/>
        </authorList>
    </citation>
    <scope>NUCLEOTIDE SEQUENCE [LARGE SCALE GENOMIC DNA]</scope>
    <source>
        <strain evidence="2">CBS 339.88</strain>
    </source>
</reference>
<evidence type="ECO:0000313" key="2">
    <source>
        <dbReference type="Proteomes" id="UP000027222"/>
    </source>
</evidence>
<gene>
    <name evidence="1" type="ORF">GALMADRAFT_230863</name>
</gene>